<keyword evidence="2" id="KW-1185">Reference proteome</keyword>
<evidence type="ECO:0000313" key="1">
    <source>
        <dbReference type="EMBL" id="GIY04960.1"/>
    </source>
</evidence>
<comment type="caution">
    <text evidence="1">The sequence shown here is derived from an EMBL/GenBank/DDBJ whole genome shotgun (WGS) entry which is preliminary data.</text>
</comment>
<organism evidence="1 2">
    <name type="scientific">Caerostris extrusa</name>
    <name type="common">Bark spider</name>
    <name type="synonym">Caerostris bankana</name>
    <dbReference type="NCBI Taxonomy" id="172846"/>
    <lineage>
        <taxon>Eukaryota</taxon>
        <taxon>Metazoa</taxon>
        <taxon>Ecdysozoa</taxon>
        <taxon>Arthropoda</taxon>
        <taxon>Chelicerata</taxon>
        <taxon>Arachnida</taxon>
        <taxon>Araneae</taxon>
        <taxon>Araneomorphae</taxon>
        <taxon>Entelegynae</taxon>
        <taxon>Araneoidea</taxon>
        <taxon>Araneidae</taxon>
        <taxon>Caerostris</taxon>
    </lineage>
</organism>
<proteinExistence type="predicted"/>
<evidence type="ECO:0000313" key="2">
    <source>
        <dbReference type="Proteomes" id="UP001054945"/>
    </source>
</evidence>
<protein>
    <submittedName>
        <fullName evidence="1">Uncharacterized protein</fullName>
    </submittedName>
</protein>
<dbReference type="Proteomes" id="UP001054945">
    <property type="component" value="Unassembled WGS sequence"/>
</dbReference>
<dbReference type="EMBL" id="BPLR01005778">
    <property type="protein sequence ID" value="GIY04960.1"/>
    <property type="molecule type" value="Genomic_DNA"/>
</dbReference>
<accession>A0AAV4Q7B0</accession>
<gene>
    <name evidence="1" type="ORF">CEXT_597281</name>
</gene>
<name>A0AAV4Q7B0_CAEEX</name>
<dbReference type="AlphaFoldDB" id="A0AAV4Q7B0"/>
<sequence length="81" mass="8785">MRSFLAIVNLNIMDPVVLYMGVGISPTICHSWPARFYSGLTDAVSPPRLRSRRLAGSGHAGVETIITCTHVTLLRLPSVGH</sequence>
<reference evidence="1 2" key="1">
    <citation type="submission" date="2021-06" db="EMBL/GenBank/DDBJ databases">
        <title>Caerostris extrusa draft genome.</title>
        <authorList>
            <person name="Kono N."/>
            <person name="Arakawa K."/>
        </authorList>
    </citation>
    <scope>NUCLEOTIDE SEQUENCE [LARGE SCALE GENOMIC DNA]</scope>
</reference>